<evidence type="ECO:0000313" key="3">
    <source>
        <dbReference type="Proteomes" id="UP000252172"/>
    </source>
</evidence>
<dbReference type="PROSITE" id="PS51257">
    <property type="entry name" value="PROKAR_LIPOPROTEIN"/>
    <property type="match status" value="1"/>
</dbReference>
<protein>
    <recommendedName>
        <fullName evidence="4">Lipoprotein</fullName>
    </recommendedName>
</protein>
<proteinExistence type="predicted"/>
<organism evidence="2 3">
    <name type="scientific">Chryseobacterium lacus</name>
    <dbReference type="NCBI Taxonomy" id="2058346"/>
    <lineage>
        <taxon>Bacteria</taxon>
        <taxon>Pseudomonadati</taxon>
        <taxon>Bacteroidota</taxon>
        <taxon>Flavobacteriia</taxon>
        <taxon>Flavobacteriales</taxon>
        <taxon>Weeksellaceae</taxon>
        <taxon>Chryseobacterium group</taxon>
        <taxon>Chryseobacterium</taxon>
    </lineage>
</organism>
<accession>A0A368N2X5</accession>
<keyword evidence="3" id="KW-1185">Reference proteome</keyword>
<gene>
    <name evidence="2" type="ORF">DQ356_01465</name>
</gene>
<reference evidence="2 3" key="1">
    <citation type="submission" date="2018-07" db="EMBL/GenBank/DDBJ databases">
        <title>Chryseobacterium lacus sp. nov., isolated from lake water.</title>
        <authorList>
            <person name="Li C.-M."/>
        </authorList>
    </citation>
    <scope>NUCLEOTIDE SEQUENCE [LARGE SCALE GENOMIC DNA]</scope>
    <source>
        <strain evidence="2 3">YLOS41</strain>
    </source>
</reference>
<sequence>MRKLFVTLLLFGLAFSSCNSQKNEKNAQQYSKNTPAIVKIELSERTRGHSRSISVTPEMTKITVNRQENNSRQDKELWDKITAETQKIDVKNIASFPAPSEKRRVDAALASWIVITTKNETYSSVSFDSGNPPLELKALYKILSAQFSSNEKE</sequence>
<evidence type="ECO:0008006" key="4">
    <source>
        <dbReference type="Google" id="ProtNLM"/>
    </source>
</evidence>
<comment type="caution">
    <text evidence="2">The sequence shown here is derived from an EMBL/GenBank/DDBJ whole genome shotgun (WGS) entry which is preliminary data.</text>
</comment>
<dbReference type="EMBL" id="QPIE01000001">
    <property type="protein sequence ID" value="RCU44907.1"/>
    <property type="molecule type" value="Genomic_DNA"/>
</dbReference>
<dbReference type="AlphaFoldDB" id="A0A368N2X5"/>
<dbReference type="RefSeq" id="WP_114302676.1">
    <property type="nucleotide sequence ID" value="NZ_QPIE01000001.1"/>
</dbReference>
<feature type="signal peptide" evidence="1">
    <location>
        <begin position="1"/>
        <end position="22"/>
    </location>
</feature>
<keyword evidence="1" id="KW-0732">Signal</keyword>
<dbReference type="OrthoDB" id="1446480at2"/>
<evidence type="ECO:0000256" key="1">
    <source>
        <dbReference type="SAM" id="SignalP"/>
    </source>
</evidence>
<evidence type="ECO:0000313" key="2">
    <source>
        <dbReference type="EMBL" id="RCU44907.1"/>
    </source>
</evidence>
<feature type="chain" id="PRO_5016736719" description="Lipoprotein" evidence="1">
    <location>
        <begin position="23"/>
        <end position="153"/>
    </location>
</feature>
<dbReference type="Proteomes" id="UP000252172">
    <property type="component" value="Unassembled WGS sequence"/>
</dbReference>
<name>A0A368N2X5_9FLAO</name>